<dbReference type="RefSeq" id="WP_089688182.1">
    <property type="nucleotide sequence ID" value="NZ_FNFO01000015.1"/>
</dbReference>
<keyword evidence="1" id="KW-0472">Membrane</keyword>
<feature type="transmembrane region" description="Helical" evidence="1">
    <location>
        <begin position="39"/>
        <end position="64"/>
    </location>
</feature>
<keyword evidence="1" id="KW-1133">Transmembrane helix</keyword>
<evidence type="ECO:0000313" key="2">
    <source>
        <dbReference type="EMBL" id="SDM55220.1"/>
    </source>
</evidence>
<evidence type="ECO:0000313" key="3">
    <source>
        <dbReference type="Proteomes" id="UP000198510"/>
    </source>
</evidence>
<name>A0A1G9U5G1_9BACT</name>
<dbReference type="AlphaFoldDB" id="A0A1G9U5G1"/>
<keyword evidence="3" id="KW-1185">Reference proteome</keyword>
<dbReference type="STRING" id="1075417.SAMN05421823_11597"/>
<sequence length="110" mass="11346">MKEPLHVNKKPMDAQLLVPLLDYDPHQQRIYHPAIGKGAVVGGLLGGLLMALLTWGLAAGWWPVAGLGQLAAGGEGVAAFFGFVVGSSLGGLTGALAGLRKIDIHAPKKS</sequence>
<gene>
    <name evidence="2" type="ORF">SAMN05421823_11597</name>
</gene>
<feature type="transmembrane region" description="Helical" evidence="1">
    <location>
        <begin position="76"/>
        <end position="99"/>
    </location>
</feature>
<dbReference type="EMBL" id="FNFO01000015">
    <property type="protein sequence ID" value="SDM55220.1"/>
    <property type="molecule type" value="Genomic_DNA"/>
</dbReference>
<protein>
    <submittedName>
        <fullName evidence="2">Uncharacterized protein</fullName>
    </submittedName>
</protein>
<reference evidence="2 3" key="1">
    <citation type="submission" date="2016-10" db="EMBL/GenBank/DDBJ databases">
        <authorList>
            <person name="de Groot N.N."/>
        </authorList>
    </citation>
    <scope>NUCLEOTIDE SEQUENCE [LARGE SCALE GENOMIC DNA]</scope>
    <source>
        <strain evidence="2 3">DSM 25186</strain>
    </source>
</reference>
<evidence type="ECO:0000256" key="1">
    <source>
        <dbReference type="SAM" id="Phobius"/>
    </source>
</evidence>
<dbReference type="Proteomes" id="UP000198510">
    <property type="component" value="Unassembled WGS sequence"/>
</dbReference>
<accession>A0A1G9U5G1</accession>
<keyword evidence="1" id="KW-0812">Transmembrane</keyword>
<proteinExistence type="predicted"/>
<organism evidence="2 3">
    <name type="scientific">Catalinimonas alkaloidigena</name>
    <dbReference type="NCBI Taxonomy" id="1075417"/>
    <lineage>
        <taxon>Bacteria</taxon>
        <taxon>Pseudomonadati</taxon>
        <taxon>Bacteroidota</taxon>
        <taxon>Cytophagia</taxon>
        <taxon>Cytophagales</taxon>
        <taxon>Catalimonadaceae</taxon>
        <taxon>Catalinimonas</taxon>
    </lineage>
</organism>